<sequence length="141" mass="16579">MDLKDKKNIDANVMEPLKSARDKIDELIKLSADPAFYEELSNTDKIKFNLLMSFSLNGLYWMYLRADGKDPNTNQIKSENERLKKAIGRSQEIKDRKTKMPRIDQDVAKRFIRSGLWEPKNNHENVEEENWDLQNSTMTIE</sequence>
<keyword evidence="1" id="KW-0238">DNA-binding</keyword>
<protein>
    <recommendedName>
        <fullName evidence="1">Nuclear nucleic acid-binding protein C1D</fullName>
    </recommendedName>
</protein>
<keyword evidence="1" id="KW-0694">RNA-binding</keyword>
<comment type="subcellular location">
    <subcellularLocation>
        <location evidence="1">Cytoplasm</location>
    </subcellularLocation>
    <subcellularLocation>
        <location evidence="1">Nucleus</location>
        <location evidence="1">Nucleolus</location>
    </subcellularLocation>
    <subcellularLocation>
        <location evidence="1">Nucleus</location>
    </subcellularLocation>
</comment>
<evidence type="ECO:0000313" key="2">
    <source>
        <dbReference type="EMBL" id="KAF7997318.1"/>
    </source>
</evidence>
<dbReference type="GO" id="GO:0005737">
    <property type="term" value="C:cytoplasm"/>
    <property type="evidence" value="ECO:0007669"/>
    <property type="project" value="UniProtKB-SubCell"/>
</dbReference>
<comment type="subunit">
    <text evidence="1">Monomer and homodimer.</text>
</comment>
<dbReference type="Proteomes" id="UP000639338">
    <property type="component" value="Unassembled WGS sequence"/>
</dbReference>
<dbReference type="GO" id="GO:0003723">
    <property type="term" value="F:RNA binding"/>
    <property type="evidence" value="ECO:0007669"/>
    <property type="project" value="UniProtKB-UniRule"/>
</dbReference>
<dbReference type="OrthoDB" id="1421013at2759"/>
<proteinExistence type="inferred from homology"/>
<gene>
    <name evidence="2" type="ORF">HCN44_005595</name>
</gene>
<organism evidence="2 3">
    <name type="scientific">Aphidius gifuensis</name>
    <name type="common">Parasitoid wasp</name>
    <dbReference type="NCBI Taxonomy" id="684658"/>
    <lineage>
        <taxon>Eukaryota</taxon>
        <taxon>Metazoa</taxon>
        <taxon>Ecdysozoa</taxon>
        <taxon>Arthropoda</taxon>
        <taxon>Hexapoda</taxon>
        <taxon>Insecta</taxon>
        <taxon>Pterygota</taxon>
        <taxon>Neoptera</taxon>
        <taxon>Endopterygota</taxon>
        <taxon>Hymenoptera</taxon>
        <taxon>Apocrita</taxon>
        <taxon>Ichneumonoidea</taxon>
        <taxon>Braconidae</taxon>
        <taxon>Aphidiinae</taxon>
        <taxon>Aphidius</taxon>
    </lineage>
</organism>
<accession>A0A834Y177</accession>
<reference evidence="2 3" key="1">
    <citation type="submission" date="2020-08" db="EMBL/GenBank/DDBJ databases">
        <title>Aphidius gifuensis genome sequencing and assembly.</title>
        <authorList>
            <person name="Du Z."/>
        </authorList>
    </citation>
    <scope>NUCLEOTIDE SEQUENCE [LARGE SCALE GENOMIC DNA]</scope>
    <source>
        <strain evidence="2">YNYX2018</strain>
        <tissue evidence="2">Adults</tissue>
    </source>
</reference>
<name>A0A834Y177_APHGI</name>
<keyword evidence="1" id="KW-0698">rRNA processing</keyword>
<evidence type="ECO:0000313" key="3">
    <source>
        <dbReference type="Proteomes" id="UP000639338"/>
    </source>
</evidence>
<keyword evidence="1" id="KW-0963">Cytoplasm</keyword>
<dbReference type="AlphaFoldDB" id="A0A834Y177"/>
<keyword evidence="1" id="KW-0539">Nucleus</keyword>
<dbReference type="EMBL" id="JACMRX010000001">
    <property type="protein sequence ID" value="KAF7997318.1"/>
    <property type="molecule type" value="Genomic_DNA"/>
</dbReference>
<comment type="similarity">
    <text evidence="1">Belongs to the C1D family.</text>
</comment>
<dbReference type="InterPro" id="IPR011082">
    <property type="entry name" value="Exosome-assoc_fac/DNA_repair"/>
</dbReference>
<keyword evidence="3" id="KW-1185">Reference proteome</keyword>
<dbReference type="GO" id="GO:0000460">
    <property type="term" value="P:maturation of 5.8S rRNA"/>
    <property type="evidence" value="ECO:0007669"/>
    <property type="project" value="TreeGrafter"/>
</dbReference>
<dbReference type="GO" id="GO:0000178">
    <property type="term" value="C:exosome (RNase complex)"/>
    <property type="evidence" value="ECO:0007669"/>
    <property type="project" value="TreeGrafter"/>
</dbReference>
<dbReference type="GO" id="GO:0005730">
    <property type="term" value="C:nucleolus"/>
    <property type="evidence" value="ECO:0007669"/>
    <property type="project" value="UniProtKB-SubCell"/>
</dbReference>
<evidence type="ECO:0000256" key="1">
    <source>
        <dbReference type="RuleBase" id="RU368003"/>
    </source>
</evidence>
<comment type="caution">
    <text evidence="2">The sequence shown here is derived from an EMBL/GenBank/DDBJ whole genome shotgun (WGS) entry which is preliminary data.</text>
</comment>
<dbReference type="GO" id="GO:0010468">
    <property type="term" value="P:regulation of gene expression"/>
    <property type="evidence" value="ECO:0007669"/>
    <property type="project" value="TreeGrafter"/>
</dbReference>
<dbReference type="PANTHER" id="PTHR15341:SF3">
    <property type="entry name" value="NUCLEAR NUCLEIC ACID-BINDING PROTEIN C1D"/>
    <property type="match status" value="1"/>
</dbReference>
<dbReference type="PANTHER" id="PTHR15341">
    <property type="entry name" value="SUN-COR STEROID HORMONE RECEPTOR CO-REPRESSOR"/>
    <property type="match status" value="1"/>
</dbReference>
<comment type="function">
    <text evidence="1">Plays a role in the recruitment of the exosome to pre-rRNA to mediate the 3'-5' end processing of the 5.8S rRNA.</text>
</comment>
<dbReference type="GO" id="GO:0003677">
    <property type="term" value="F:DNA binding"/>
    <property type="evidence" value="ECO:0007669"/>
    <property type="project" value="UniProtKB-KW"/>
</dbReference>